<keyword evidence="4" id="KW-0479">Metal-binding</keyword>
<evidence type="ECO:0000256" key="1">
    <source>
        <dbReference type="ARBA" id="ARBA00001966"/>
    </source>
</evidence>
<protein>
    <submittedName>
        <fullName evidence="8">Radical SAM domain protein</fullName>
    </submittedName>
</protein>
<gene>
    <name evidence="8" type="ORF">SBA1_140049</name>
</gene>
<dbReference type="GO" id="GO:0051539">
    <property type="term" value="F:4 iron, 4 sulfur cluster binding"/>
    <property type="evidence" value="ECO:0007669"/>
    <property type="project" value="UniProtKB-KW"/>
</dbReference>
<dbReference type="InterPro" id="IPR017200">
    <property type="entry name" value="PqqE-like"/>
</dbReference>
<feature type="domain" description="Radical SAM core" evidence="7">
    <location>
        <begin position="15"/>
        <end position="232"/>
    </location>
</feature>
<keyword evidence="3" id="KW-0949">S-adenosyl-L-methionine</keyword>
<dbReference type="Proteomes" id="UP000238701">
    <property type="component" value="Unassembled WGS sequence"/>
</dbReference>
<keyword evidence="2" id="KW-0004">4Fe-4S</keyword>
<evidence type="ECO:0000256" key="4">
    <source>
        <dbReference type="ARBA" id="ARBA00022723"/>
    </source>
</evidence>
<dbReference type="CDD" id="cd01335">
    <property type="entry name" value="Radical_SAM"/>
    <property type="match status" value="1"/>
</dbReference>
<dbReference type="EMBL" id="OMOD01000046">
    <property type="protein sequence ID" value="SPF35159.1"/>
    <property type="molecule type" value="Genomic_DNA"/>
</dbReference>
<evidence type="ECO:0000256" key="6">
    <source>
        <dbReference type="ARBA" id="ARBA00023014"/>
    </source>
</evidence>
<dbReference type="OrthoDB" id="9808591at2"/>
<dbReference type="NCBIfam" id="TIGR04085">
    <property type="entry name" value="rSAM_more_4Fe4S"/>
    <property type="match status" value="1"/>
</dbReference>
<organism evidence="8 9">
    <name type="scientific">Candidatus Sulfotelmatobacter kueseliae</name>
    <dbReference type="NCBI Taxonomy" id="2042962"/>
    <lineage>
        <taxon>Bacteria</taxon>
        <taxon>Pseudomonadati</taxon>
        <taxon>Acidobacteriota</taxon>
        <taxon>Terriglobia</taxon>
        <taxon>Terriglobales</taxon>
        <taxon>Candidatus Korobacteraceae</taxon>
        <taxon>Candidatus Sulfotelmatobacter</taxon>
    </lineage>
</organism>
<dbReference type="InterPro" id="IPR007197">
    <property type="entry name" value="rSAM"/>
</dbReference>
<dbReference type="PIRSF" id="PIRSF037420">
    <property type="entry name" value="PQQ_syn_pqqE"/>
    <property type="match status" value="1"/>
</dbReference>
<comment type="cofactor">
    <cofactor evidence="1">
        <name>[4Fe-4S] cluster</name>
        <dbReference type="ChEBI" id="CHEBI:49883"/>
    </cofactor>
</comment>
<evidence type="ECO:0000256" key="2">
    <source>
        <dbReference type="ARBA" id="ARBA00022485"/>
    </source>
</evidence>
<dbReference type="GO" id="GO:0003824">
    <property type="term" value="F:catalytic activity"/>
    <property type="evidence" value="ECO:0007669"/>
    <property type="project" value="InterPro"/>
</dbReference>
<dbReference type="InterPro" id="IPR058240">
    <property type="entry name" value="rSAM_sf"/>
</dbReference>
<reference evidence="9" key="1">
    <citation type="submission" date="2018-02" db="EMBL/GenBank/DDBJ databases">
        <authorList>
            <person name="Hausmann B."/>
        </authorList>
    </citation>
    <scope>NUCLEOTIDE SEQUENCE [LARGE SCALE GENOMIC DNA]</scope>
    <source>
        <strain evidence="9">Peat soil MAG SbA1</strain>
    </source>
</reference>
<dbReference type="Gene3D" id="3.20.20.70">
    <property type="entry name" value="Aldolase class I"/>
    <property type="match status" value="1"/>
</dbReference>
<dbReference type="PANTHER" id="PTHR11228">
    <property type="entry name" value="RADICAL SAM DOMAIN PROTEIN"/>
    <property type="match status" value="1"/>
</dbReference>
<keyword evidence="5" id="KW-0408">Iron</keyword>
<accession>A0A2U3K691</accession>
<evidence type="ECO:0000256" key="5">
    <source>
        <dbReference type="ARBA" id="ARBA00023004"/>
    </source>
</evidence>
<dbReference type="Pfam" id="PF04055">
    <property type="entry name" value="Radical_SAM"/>
    <property type="match status" value="1"/>
</dbReference>
<dbReference type="AlphaFoldDB" id="A0A2U3K691"/>
<dbReference type="SFLD" id="SFLDG01067">
    <property type="entry name" value="SPASM/twitch_domain_containing"/>
    <property type="match status" value="1"/>
</dbReference>
<dbReference type="SFLD" id="SFLDS00029">
    <property type="entry name" value="Radical_SAM"/>
    <property type="match status" value="1"/>
</dbReference>
<keyword evidence="6" id="KW-0411">Iron-sulfur</keyword>
<dbReference type="PANTHER" id="PTHR11228:SF7">
    <property type="entry name" value="PQQA PEPTIDE CYCLASE"/>
    <property type="match status" value="1"/>
</dbReference>
<dbReference type="Pfam" id="PF13186">
    <property type="entry name" value="SPASM"/>
    <property type="match status" value="1"/>
</dbReference>
<dbReference type="GO" id="GO:0046872">
    <property type="term" value="F:metal ion binding"/>
    <property type="evidence" value="ECO:0007669"/>
    <property type="project" value="UniProtKB-KW"/>
</dbReference>
<proteinExistence type="predicted"/>
<dbReference type="SUPFAM" id="SSF102114">
    <property type="entry name" value="Radical SAM enzymes"/>
    <property type="match status" value="1"/>
</dbReference>
<evidence type="ECO:0000259" key="7">
    <source>
        <dbReference type="PROSITE" id="PS51918"/>
    </source>
</evidence>
<evidence type="ECO:0000256" key="3">
    <source>
        <dbReference type="ARBA" id="ARBA00022691"/>
    </source>
</evidence>
<dbReference type="PROSITE" id="PS51918">
    <property type="entry name" value="RADICAL_SAM"/>
    <property type="match status" value="1"/>
</dbReference>
<sequence length="369" mass="41049">MSGLLEEMTVRALARNIPLSVQLDLTYRCNERCVHCYLDHNDHGEMTTAEIKHLLDEMADAGVFILTLSGGEIFLRKDFFEIFEYARRRLTFCVKLKTNAILIKEREAARIRDLGVESIQISIYSHRPEVHDAITLVPGSLERSLNAIRFLKSQGLRVVIANVLMTLNAQDYTGVRALADELDVDCTLDPTITPMMDGNRSVLSLSVDQSALRQVFRDGALVGNVDEFCAIPAPAHENDLATLPCSASHTACYVSPYGDVFPCVQFPLPTGNVRKQRFIDIWRHSDQMNEVRSIRMKDLPTCSQCTHVANCTRCPGLAFMEGNMRGPSTQDCEKSFARTGVPSANMLAKGRRAANLIQIRSLPSLTATA</sequence>
<dbReference type="SFLD" id="SFLDG01386">
    <property type="entry name" value="main_SPASM_domain-containing"/>
    <property type="match status" value="1"/>
</dbReference>
<dbReference type="InterPro" id="IPR023885">
    <property type="entry name" value="4Fe4S-binding_SPASM_dom"/>
</dbReference>
<dbReference type="InterPro" id="IPR013785">
    <property type="entry name" value="Aldolase_TIM"/>
</dbReference>
<name>A0A2U3K691_9BACT</name>
<evidence type="ECO:0000313" key="9">
    <source>
        <dbReference type="Proteomes" id="UP000238701"/>
    </source>
</evidence>
<dbReference type="InterPro" id="IPR050377">
    <property type="entry name" value="Radical_SAM_PqqE_MftC-like"/>
</dbReference>
<evidence type="ECO:0000313" key="8">
    <source>
        <dbReference type="EMBL" id="SPF35159.1"/>
    </source>
</evidence>